<dbReference type="Pfam" id="PF08352">
    <property type="entry name" value="oligo_HPY"/>
    <property type="match status" value="2"/>
</dbReference>
<organism evidence="10 11">
    <name type="scientific">Kineosphaera limosa NBRC 100340</name>
    <dbReference type="NCBI Taxonomy" id="1184609"/>
    <lineage>
        <taxon>Bacteria</taxon>
        <taxon>Bacillati</taxon>
        <taxon>Actinomycetota</taxon>
        <taxon>Actinomycetes</taxon>
        <taxon>Micrococcales</taxon>
        <taxon>Dermatophilaceae</taxon>
        <taxon>Kineosphaera</taxon>
    </lineage>
</organism>
<dbReference type="CDD" id="cd03257">
    <property type="entry name" value="ABC_NikE_OppD_transporters"/>
    <property type="match status" value="2"/>
</dbReference>
<evidence type="ECO:0000256" key="3">
    <source>
        <dbReference type="ARBA" id="ARBA00022448"/>
    </source>
</evidence>
<comment type="caution">
    <text evidence="10">The sequence shown here is derived from an EMBL/GenBank/DDBJ whole genome shotgun (WGS) entry which is preliminary data.</text>
</comment>
<dbReference type="SMART" id="SM00382">
    <property type="entry name" value="AAA"/>
    <property type="match status" value="2"/>
</dbReference>
<dbReference type="AlphaFoldDB" id="K6XFN2"/>
<dbReference type="NCBIfam" id="NF007739">
    <property type="entry name" value="PRK10419.1"/>
    <property type="match status" value="2"/>
</dbReference>
<keyword evidence="6 10" id="KW-0067">ATP-binding</keyword>
<dbReference type="PROSITE" id="PS00211">
    <property type="entry name" value="ABC_TRANSPORTER_1"/>
    <property type="match status" value="2"/>
</dbReference>
<dbReference type="InterPro" id="IPR017871">
    <property type="entry name" value="ABC_transporter-like_CS"/>
</dbReference>
<reference evidence="10 11" key="1">
    <citation type="submission" date="2012-08" db="EMBL/GenBank/DDBJ databases">
        <title>Whole genome shotgun sequence of Kineosphaera limosa NBRC 100340.</title>
        <authorList>
            <person name="Yoshida I."/>
            <person name="Isaki S."/>
            <person name="Hosoyama A."/>
            <person name="Tsuchikane K."/>
            <person name="Katsumata H."/>
            <person name="Ando Y."/>
            <person name="Ohji S."/>
            <person name="Hamada M."/>
            <person name="Tamura T."/>
            <person name="Yamazoe A."/>
            <person name="Yamazaki S."/>
            <person name="Fujita N."/>
        </authorList>
    </citation>
    <scope>NUCLEOTIDE SEQUENCE [LARGE SCALE GENOMIC DNA]</scope>
    <source>
        <strain evidence="10 11">NBRC 100340</strain>
    </source>
</reference>
<dbReference type="GO" id="GO:0015833">
    <property type="term" value="P:peptide transport"/>
    <property type="evidence" value="ECO:0007669"/>
    <property type="project" value="InterPro"/>
</dbReference>
<dbReference type="eggNOG" id="COG4172">
    <property type="taxonomic scope" value="Bacteria"/>
</dbReference>
<dbReference type="RefSeq" id="WP_006594186.1">
    <property type="nucleotide sequence ID" value="NZ_BAHD01000077.1"/>
</dbReference>
<dbReference type="InterPro" id="IPR003593">
    <property type="entry name" value="AAA+_ATPase"/>
</dbReference>
<dbReference type="PANTHER" id="PTHR43297">
    <property type="entry name" value="OLIGOPEPTIDE TRANSPORT ATP-BINDING PROTEIN APPD"/>
    <property type="match status" value="1"/>
</dbReference>
<name>K6XFN2_9MICO</name>
<dbReference type="InterPro" id="IPR027417">
    <property type="entry name" value="P-loop_NTPase"/>
</dbReference>
<dbReference type="NCBIfam" id="NF008453">
    <property type="entry name" value="PRK11308.1"/>
    <property type="match status" value="2"/>
</dbReference>
<comment type="subcellular location">
    <subcellularLocation>
        <location evidence="1">Cell membrane</location>
        <topology evidence="1">Peripheral membrane protein</topology>
    </subcellularLocation>
</comment>
<evidence type="ECO:0000256" key="8">
    <source>
        <dbReference type="SAM" id="MobiDB-lite"/>
    </source>
</evidence>
<dbReference type="Pfam" id="PF00005">
    <property type="entry name" value="ABC_tran"/>
    <property type="match status" value="2"/>
</dbReference>
<evidence type="ECO:0000256" key="2">
    <source>
        <dbReference type="ARBA" id="ARBA00005417"/>
    </source>
</evidence>
<keyword evidence="7" id="KW-0472">Membrane</keyword>
<evidence type="ECO:0000313" key="10">
    <source>
        <dbReference type="EMBL" id="GAB97654.1"/>
    </source>
</evidence>
<feature type="domain" description="ABC transporter" evidence="9">
    <location>
        <begin position="43"/>
        <end position="292"/>
    </location>
</feature>
<dbReference type="GO" id="GO:0005524">
    <property type="term" value="F:ATP binding"/>
    <property type="evidence" value="ECO:0007669"/>
    <property type="project" value="UniProtKB-KW"/>
</dbReference>
<dbReference type="InterPro" id="IPR050388">
    <property type="entry name" value="ABC_Ni/Peptide_Import"/>
</dbReference>
<keyword evidence="4" id="KW-1003">Cell membrane</keyword>
<sequence>MLKDLMSRLRGGQSDEGDSPGAAGGHDHGSRRRKPPKRGERVLEVEGLRVDFGVDKQWVPAAMDMKYHVDAGEVLAIVGESGSGKSASSMALLGLLPSNSRVQGSVKLRGRELVGMRPSGLRAIRGEEVAVIFQEPMTALNPVYTIGQQIVETLRLHKEISPAEAAKEALRMLELVELPDPAKAFSSFPHQLSGGQRQRAMIAQSLSCDPGLLIADEPTTALDVTVQAEILELMRNLKDKLDSAVILITHDMGVVADLADRIAVMRRGRIVEQGVARQIFADPQHEYTKSLLAAVPHLGAREDGNIVVDQELSPKTHSMGILPTTAEPAEAAKRSAGRSRTHDLSDSPVVVQLQDVAIEYPAQGRQPAFRAVEGANLEIRQGEILGLVGESGSGKTTIGRAATGLLPVAEGSLTVNGVELKGASRRTLAQVRKEVGMVFQDPSSSLNPRLPLGESIGEPLFLAGEAKGEELQRRIEALLDLVHLPRSYRNRYPHELSGGQKQRVGIARALALRPKLLVADEPTSALDVSVQAVVLELFEELQDDMGFACLFVTHDLAVVDRLADRICVMRSGRIVEHGQRDEILRRPQQAYTKRLLAAVPVPDPDEQAARRELRRAMLAKTE</sequence>
<evidence type="ECO:0000256" key="6">
    <source>
        <dbReference type="ARBA" id="ARBA00022840"/>
    </source>
</evidence>
<keyword evidence="5" id="KW-0547">Nucleotide-binding</keyword>
<evidence type="ECO:0000313" key="11">
    <source>
        <dbReference type="Proteomes" id="UP000008366"/>
    </source>
</evidence>
<evidence type="ECO:0000256" key="4">
    <source>
        <dbReference type="ARBA" id="ARBA00022475"/>
    </source>
</evidence>
<protein>
    <submittedName>
        <fullName evidence="10">Putative ABC transporter ATP-binding protein</fullName>
    </submittedName>
</protein>
<dbReference type="InterPro" id="IPR003439">
    <property type="entry name" value="ABC_transporter-like_ATP-bd"/>
</dbReference>
<dbReference type="PANTHER" id="PTHR43297:SF2">
    <property type="entry name" value="DIPEPTIDE TRANSPORT ATP-BINDING PROTEIN DPPD"/>
    <property type="match status" value="1"/>
</dbReference>
<dbReference type="FunFam" id="3.40.50.300:FF:000016">
    <property type="entry name" value="Oligopeptide ABC transporter ATP-binding component"/>
    <property type="match status" value="1"/>
</dbReference>
<comment type="similarity">
    <text evidence="2">Belongs to the ABC transporter superfamily.</text>
</comment>
<evidence type="ECO:0000256" key="7">
    <source>
        <dbReference type="ARBA" id="ARBA00023136"/>
    </source>
</evidence>
<feature type="domain" description="ABC transporter" evidence="9">
    <location>
        <begin position="351"/>
        <end position="596"/>
    </location>
</feature>
<accession>K6XFN2</accession>
<keyword evidence="3" id="KW-0813">Transport</keyword>
<dbReference type="InterPro" id="IPR013563">
    <property type="entry name" value="Oligopep_ABC_C"/>
</dbReference>
<dbReference type="STRING" id="1184609.KILIM_077_00110"/>
<proteinExistence type="inferred from homology"/>
<feature type="region of interest" description="Disordered" evidence="8">
    <location>
        <begin position="1"/>
        <end position="40"/>
    </location>
</feature>
<dbReference type="PROSITE" id="PS50893">
    <property type="entry name" value="ABC_TRANSPORTER_2"/>
    <property type="match status" value="2"/>
</dbReference>
<dbReference type="GO" id="GO:0016887">
    <property type="term" value="F:ATP hydrolysis activity"/>
    <property type="evidence" value="ECO:0007669"/>
    <property type="project" value="InterPro"/>
</dbReference>
<dbReference type="EMBL" id="BAHD01000077">
    <property type="protein sequence ID" value="GAB97654.1"/>
    <property type="molecule type" value="Genomic_DNA"/>
</dbReference>
<evidence type="ECO:0000256" key="1">
    <source>
        <dbReference type="ARBA" id="ARBA00004202"/>
    </source>
</evidence>
<dbReference type="Gene3D" id="3.40.50.300">
    <property type="entry name" value="P-loop containing nucleotide triphosphate hydrolases"/>
    <property type="match status" value="2"/>
</dbReference>
<dbReference type="Proteomes" id="UP000008366">
    <property type="component" value="Unassembled WGS sequence"/>
</dbReference>
<keyword evidence="11" id="KW-1185">Reference proteome</keyword>
<evidence type="ECO:0000259" key="9">
    <source>
        <dbReference type="PROSITE" id="PS50893"/>
    </source>
</evidence>
<dbReference type="SUPFAM" id="SSF52540">
    <property type="entry name" value="P-loop containing nucleoside triphosphate hydrolases"/>
    <property type="match status" value="2"/>
</dbReference>
<gene>
    <name evidence="10" type="ORF">KILIM_077_00110</name>
</gene>
<evidence type="ECO:0000256" key="5">
    <source>
        <dbReference type="ARBA" id="ARBA00022741"/>
    </source>
</evidence>
<dbReference type="GO" id="GO:0005886">
    <property type="term" value="C:plasma membrane"/>
    <property type="evidence" value="ECO:0007669"/>
    <property type="project" value="UniProtKB-SubCell"/>
</dbReference>